<comment type="caution">
    <text evidence="1">The sequence shown here is derived from an EMBL/GenBank/DDBJ whole genome shotgun (WGS) entry which is preliminary data.</text>
</comment>
<gene>
    <name evidence="1" type="ORF">G7Y89_g11602</name>
</gene>
<name>A0A8H4RBP1_9HELO</name>
<dbReference type="Proteomes" id="UP000566819">
    <property type="component" value="Unassembled WGS sequence"/>
</dbReference>
<protein>
    <submittedName>
        <fullName evidence="1">Uncharacterized protein</fullName>
    </submittedName>
</protein>
<reference evidence="1 2" key="1">
    <citation type="submission" date="2020-03" db="EMBL/GenBank/DDBJ databases">
        <title>Draft Genome Sequence of Cudoniella acicularis.</title>
        <authorList>
            <person name="Buettner E."/>
            <person name="Kellner H."/>
        </authorList>
    </citation>
    <scope>NUCLEOTIDE SEQUENCE [LARGE SCALE GENOMIC DNA]</scope>
    <source>
        <strain evidence="1 2">DSM 108380</strain>
    </source>
</reference>
<dbReference type="OrthoDB" id="291007at2759"/>
<proteinExistence type="predicted"/>
<sequence length="391" mass="43215">MQQYEYQQVGSLLQPAGGFQATQQIEQDPRNAPHFRYLQSLLDVKSCSTFSYSSLDMSWRFGQSCCWMTEHATILRSCAVVQVHRRKTCTPDRHVYVEIPSAIVAGSTTGAPLALVKLRYRTDMSRSSCAAFRKLLSTSHFSGGRQVVCGGSLVSPLPSVLDHDVKIELTIVFVRKQKFEVVLPVCDVYSFNEFGIGPIKGAILLDQGQRIFTCGVEAPIYTVEIIIQDPKARGFFGSHSEATSVAPPLNVVEILEVNQKSILIRKYKMDNSIHFCQPLPSVSQSARALLLPAVPSAFIVVKDVSIILSSTVEWDSNSVKDLQQSMSAGGEILCFSYSKSESSSEHRTAASDVQQDQKMSIKIPAPQIIDWIQELTPVDEPQSSYTALNVN</sequence>
<organism evidence="1 2">
    <name type="scientific">Cudoniella acicularis</name>
    <dbReference type="NCBI Taxonomy" id="354080"/>
    <lineage>
        <taxon>Eukaryota</taxon>
        <taxon>Fungi</taxon>
        <taxon>Dikarya</taxon>
        <taxon>Ascomycota</taxon>
        <taxon>Pezizomycotina</taxon>
        <taxon>Leotiomycetes</taxon>
        <taxon>Helotiales</taxon>
        <taxon>Tricladiaceae</taxon>
        <taxon>Cudoniella</taxon>
    </lineage>
</organism>
<evidence type="ECO:0000313" key="1">
    <source>
        <dbReference type="EMBL" id="KAF4626558.1"/>
    </source>
</evidence>
<accession>A0A8H4RBP1</accession>
<evidence type="ECO:0000313" key="2">
    <source>
        <dbReference type="Proteomes" id="UP000566819"/>
    </source>
</evidence>
<keyword evidence="2" id="KW-1185">Reference proteome</keyword>
<dbReference type="AlphaFoldDB" id="A0A8H4RBP1"/>
<dbReference type="EMBL" id="JAAMPI010001131">
    <property type="protein sequence ID" value="KAF4626558.1"/>
    <property type="molecule type" value="Genomic_DNA"/>
</dbReference>